<evidence type="ECO:0000313" key="6">
    <source>
        <dbReference type="Proteomes" id="UP001185922"/>
    </source>
</evidence>
<reference evidence="4 5" key="1">
    <citation type="submission" date="2023-10" db="EMBL/GenBank/DDBJ databases">
        <title>Development of a sustainable strategy for remediation of hydrocarbon-contaminated territories based on the waste exchange concept.</title>
        <authorList>
            <person name="Krivoruchko A."/>
        </authorList>
    </citation>
    <scope>NUCLEOTIDE SEQUENCE</scope>
    <source>
        <strain evidence="3 5">IEGM 1266</strain>
        <strain evidence="4">IEGM 1279</strain>
    </source>
</reference>
<evidence type="ECO:0000313" key="5">
    <source>
        <dbReference type="Proteomes" id="UP001185779"/>
    </source>
</evidence>
<feature type="domain" description="Pyrrolo-quinoline quinone repeat" evidence="2">
    <location>
        <begin position="105"/>
        <end position="235"/>
    </location>
</feature>
<evidence type="ECO:0000256" key="1">
    <source>
        <dbReference type="SAM" id="Phobius"/>
    </source>
</evidence>
<keyword evidence="1" id="KW-0472">Membrane</keyword>
<dbReference type="RefSeq" id="WP_006435804.1">
    <property type="nucleotide sequence ID" value="NZ_CP091855.1"/>
</dbReference>
<accession>A0AAE4R7J0</accession>
<organism evidence="4 6">
    <name type="scientific">Gordonia amicalis</name>
    <dbReference type="NCBI Taxonomy" id="89053"/>
    <lineage>
        <taxon>Bacteria</taxon>
        <taxon>Bacillati</taxon>
        <taxon>Actinomycetota</taxon>
        <taxon>Actinomycetes</taxon>
        <taxon>Mycobacteriales</taxon>
        <taxon>Gordoniaceae</taxon>
        <taxon>Gordonia</taxon>
    </lineage>
</organism>
<dbReference type="EMBL" id="JAWLKI010000020">
    <property type="protein sequence ID" value="MDV6308953.1"/>
    <property type="molecule type" value="Genomic_DNA"/>
</dbReference>
<gene>
    <name evidence="3" type="ORF">R3P94_16860</name>
    <name evidence="4" type="ORF">R3Q15_10365</name>
</gene>
<evidence type="ECO:0000313" key="4">
    <source>
        <dbReference type="EMBL" id="MDV6312281.1"/>
    </source>
</evidence>
<evidence type="ECO:0000313" key="3">
    <source>
        <dbReference type="EMBL" id="MDV6308953.1"/>
    </source>
</evidence>
<proteinExistence type="predicted"/>
<feature type="transmembrane region" description="Helical" evidence="1">
    <location>
        <begin position="12"/>
        <end position="37"/>
    </location>
</feature>
<dbReference type="InterPro" id="IPR002372">
    <property type="entry name" value="PQQ_rpt_dom"/>
</dbReference>
<name>A0AAE4R7J0_9ACTN</name>
<sequence>MSSRSRARALSARLPFGIGTVVLILCAAMLVTVGVVLSGGKYQVDDTEYAYGELRDYHRAPSIAWTIVGHEDLPDYRDEVTIQVVDTSDEGWLIAYPSGLGRSFTMVDRRNGRMLWDSPINAGQGDCAVNEAGQVGCAVQLGTPLDDGFYLVDDAGHPTQTSEYLDTKKVVGLGNNFLRVNRVGHQVSLNTPAGNTIWARTFAAPVVDIEVTGDIVVVKTADASQYLVNPTNGDNRIACDQCNIALYPTGVTVEHQDHNAERVTSYATVNGRVDADPVSDSEGLQVESGPSTLALLTASNRIFADRGEYEVRDPARQGALWRISDRELSKSGAIACGSLVNFGRLDGSRTTYALADGKHIGSGPPPGPEQPILANPACIGSTDTTMILSNQGQLTALTPENTVAWEQGVGSPGLIKVIEGYIVLSEGATMSVLRPN</sequence>
<keyword evidence="5" id="KW-1185">Reference proteome</keyword>
<dbReference type="EMBL" id="JAWLKH010000008">
    <property type="protein sequence ID" value="MDV6312281.1"/>
    <property type="molecule type" value="Genomic_DNA"/>
</dbReference>
<dbReference type="Proteomes" id="UP001185922">
    <property type="component" value="Unassembled WGS sequence"/>
</dbReference>
<dbReference type="GeneID" id="77171130"/>
<dbReference type="Proteomes" id="UP001185779">
    <property type="component" value="Unassembled WGS sequence"/>
</dbReference>
<protein>
    <submittedName>
        <fullName evidence="4">PQQ-binding-like beta-propeller repeat protein</fullName>
    </submittedName>
</protein>
<keyword evidence="1" id="KW-1133">Transmembrane helix</keyword>
<keyword evidence="1" id="KW-0812">Transmembrane</keyword>
<dbReference type="Pfam" id="PF13360">
    <property type="entry name" value="PQQ_2"/>
    <property type="match status" value="1"/>
</dbReference>
<dbReference type="AlphaFoldDB" id="A0AAE4R7J0"/>
<evidence type="ECO:0000259" key="2">
    <source>
        <dbReference type="Pfam" id="PF13360"/>
    </source>
</evidence>
<comment type="caution">
    <text evidence="4">The sequence shown here is derived from an EMBL/GenBank/DDBJ whole genome shotgun (WGS) entry which is preliminary data.</text>
</comment>